<evidence type="ECO:0000256" key="1">
    <source>
        <dbReference type="SAM" id="MobiDB-lite"/>
    </source>
</evidence>
<gene>
    <name evidence="2" type="ORF">FB547_11243</name>
</gene>
<feature type="compositionally biased region" description="Basic and acidic residues" evidence="1">
    <location>
        <begin position="1"/>
        <end position="18"/>
    </location>
</feature>
<reference evidence="2 3" key="1">
    <citation type="submission" date="2019-06" db="EMBL/GenBank/DDBJ databases">
        <title>Sorghum-associated microbial communities from plants grown in Nebraska, USA.</title>
        <authorList>
            <person name="Schachtman D."/>
        </authorList>
    </citation>
    <scope>NUCLEOTIDE SEQUENCE [LARGE SCALE GENOMIC DNA]</scope>
    <source>
        <strain evidence="2 3">T529</strain>
    </source>
</reference>
<feature type="region of interest" description="Disordered" evidence="1">
    <location>
        <begin position="53"/>
        <end position="168"/>
    </location>
</feature>
<dbReference type="EMBL" id="VIVL01000012">
    <property type="protein sequence ID" value="TWD76407.1"/>
    <property type="molecule type" value="Genomic_DNA"/>
</dbReference>
<name>A0A561BC33_9BURK</name>
<feature type="region of interest" description="Disordered" evidence="1">
    <location>
        <begin position="1"/>
        <end position="29"/>
    </location>
</feature>
<dbReference type="RefSeq" id="WP_145746771.1">
    <property type="nucleotide sequence ID" value="NZ_VIVL01000012.1"/>
</dbReference>
<organism evidence="2 3">
    <name type="scientific">Variovorax beijingensis</name>
    <dbReference type="NCBI Taxonomy" id="2496117"/>
    <lineage>
        <taxon>Bacteria</taxon>
        <taxon>Pseudomonadati</taxon>
        <taxon>Pseudomonadota</taxon>
        <taxon>Betaproteobacteria</taxon>
        <taxon>Burkholderiales</taxon>
        <taxon>Comamonadaceae</taxon>
        <taxon>Variovorax</taxon>
    </lineage>
</organism>
<accession>A0A561BC33</accession>
<comment type="caution">
    <text evidence="2">The sequence shown here is derived from an EMBL/GenBank/DDBJ whole genome shotgun (WGS) entry which is preliminary data.</text>
</comment>
<evidence type="ECO:0000313" key="2">
    <source>
        <dbReference type="EMBL" id="TWD76407.1"/>
    </source>
</evidence>
<dbReference type="AlphaFoldDB" id="A0A561BC33"/>
<sequence length="168" mass="18139">MPEKKTIERAERDKREGKAPTTQAGEFVREEIEHIREGRHGARSPEQAIAIGLSKARRAGVDLPVPKKGTVSEKTRRSAQHALEAGDKPDAKVSRKRSRATIGALQHESQAAASRPALARHAKAASKERTAAERSAAARKAARTKGSAERSHAARKAARTRAAHRAGK</sequence>
<dbReference type="OrthoDB" id="21644at2"/>
<proteinExistence type="predicted"/>
<feature type="compositionally biased region" description="Basic and acidic residues" evidence="1">
    <location>
        <begin position="84"/>
        <end position="93"/>
    </location>
</feature>
<evidence type="ECO:0008006" key="4">
    <source>
        <dbReference type="Google" id="ProtNLM"/>
    </source>
</evidence>
<feature type="compositionally biased region" description="Basic residues" evidence="1">
    <location>
        <begin position="153"/>
        <end position="168"/>
    </location>
</feature>
<protein>
    <recommendedName>
        <fullName evidence="4">Transcription elongation factor</fullName>
    </recommendedName>
</protein>
<dbReference type="Proteomes" id="UP000319722">
    <property type="component" value="Unassembled WGS sequence"/>
</dbReference>
<evidence type="ECO:0000313" key="3">
    <source>
        <dbReference type="Proteomes" id="UP000319722"/>
    </source>
</evidence>